<gene>
    <name evidence="2" type="ORF">SKAU_G00239040</name>
</gene>
<keyword evidence="3" id="KW-1185">Reference proteome</keyword>
<proteinExistence type="predicted"/>
<evidence type="ECO:0000313" key="2">
    <source>
        <dbReference type="EMBL" id="KAJ8352428.1"/>
    </source>
</evidence>
<dbReference type="EMBL" id="JAINUF010000008">
    <property type="protein sequence ID" value="KAJ8352428.1"/>
    <property type="molecule type" value="Genomic_DNA"/>
</dbReference>
<dbReference type="Proteomes" id="UP001152622">
    <property type="component" value="Chromosome 8"/>
</dbReference>
<evidence type="ECO:0000256" key="1">
    <source>
        <dbReference type="SAM" id="MobiDB-lite"/>
    </source>
</evidence>
<feature type="region of interest" description="Disordered" evidence="1">
    <location>
        <begin position="17"/>
        <end position="36"/>
    </location>
</feature>
<comment type="caution">
    <text evidence="2">The sequence shown here is derived from an EMBL/GenBank/DDBJ whole genome shotgun (WGS) entry which is preliminary data.</text>
</comment>
<name>A0A9Q1F7A1_SYNKA</name>
<dbReference type="AlphaFoldDB" id="A0A9Q1F7A1"/>
<evidence type="ECO:0000313" key="3">
    <source>
        <dbReference type="Proteomes" id="UP001152622"/>
    </source>
</evidence>
<organism evidence="2 3">
    <name type="scientific">Synaphobranchus kaupii</name>
    <name type="common">Kaup's arrowtooth eel</name>
    <dbReference type="NCBI Taxonomy" id="118154"/>
    <lineage>
        <taxon>Eukaryota</taxon>
        <taxon>Metazoa</taxon>
        <taxon>Chordata</taxon>
        <taxon>Craniata</taxon>
        <taxon>Vertebrata</taxon>
        <taxon>Euteleostomi</taxon>
        <taxon>Actinopterygii</taxon>
        <taxon>Neopterygii</taxon>
        <taxon>Teleostei</taxon>
        <taxon>Anguilliformes</taxon>
        <taxon>Synaphobranchidae</taxon>
        <taxon>Synaphobranchus</taxon>
    </lineage>
</organism>
<sequence length="143" mass="16163">MRMMRFGAVRRSRYAAEQPAKRVTSKPRWPRTGVGGWGTLRRGVGGSLRTCSGRRTKRSSACRCIRNYRQAVPRAGRGRGHRLPGAQYEPIQTACLRVWPLVSSQLHRGQTPNGGIWNGPLDVQVFTVPYKVRLRKHLLDLSN</sequence>
<accession>A0A9Q1F7A1</accession>
<reference evidence="2" key="1">
    <citation type="journal article" date="2023" name="Science">
        <title>Genome structures resolve the early diversification of teleost fishes.</title>
        <authorList>
            <person name="Parey E."/>
            <person name="Louis A."/>
            <person name="Montfort J."/>
            <person name="Bouchez O."/>
            <person name="Roques C."/>
            <person name="Iampietro C."/>
            <person name="Lluch J."/>
            <person name="Castinel A."/>
            <person name="Donnadieu C."/>
            <person name="Desvignes T."/>
            <person name="Floi Bucao C."/>
            <person name="Jouanno E."/>
            <person name="Wen M."/>
            <person name="Mejri S."/>
            <person name="Dirks R."/>
            <person name="Jansen H."/>
            <person name="Henkel C."/>
            <person name="Chen W.J."/>
            <person name="Zahm M."/>
            <person name="Cabau C."/>
            <person name="Klopp C."/>
            <person name="Thompson A.W."/>
            <person name="Robinson-Rechavi M."/>
            <person name="Braasch I."/>
            <person name="Lecointre G."/>
            <person name="Bobe J."/>
            <person name="Postlethwait J.H."/>
            <person name="Berthelot C."/>
            <person name="Roest Crollius H."/>
            <person name="Guiguen Y."/>
        </authorList>
    </citation>
    <scope>NUCLEOTIDE SEQUENCE</scope>
    <source>
        <strain evidence="2">WJC10195</strain>
    </source>
</reference>
<protein>
    <submittedName>
        <fullName evidence="2">Uncharacterized protein</fullName>
    </submittedName>
</protein>